<sequence>MPAAQRMLEMVTTASIEDTQRIEILMMMGYFHRKPTENGVRDIFYANYSEHQIHRSIVKESCKNLSSGVITGPTKVPEDVELDVHIVVGDNPHSITRQVGLYVITMHRILKRQKYHPYKLRLTHELTEDDIDPSIEFWGSMQNRCNDDKKFVSDIIFSDEATFCMNATVNRQNC</sequence>
<organism evidence="1 2">
    <name type="scientific">Aromia moschata</name>
    <dbReference type="NCBI Taxonomy" id="1265417"/>
    <lineage>
        <taxon>Eukaryota</taxon>
        <taxon>Metazoa</taxon>
        <taxon>Ecdysozoa</taxon>
        <taxon>Arthropoda</taxon>
        <taxon>Hexapoda</taxon>
        <taxon>Insecta</taxon>
        <taxon>Pterygota</taxon>
        <taxon>Neoptera</taxon>
        <taxon>Endopterygota</taxon>
        <taxon>Coleoptera</taxon>
        <taxon>Polyphaga</taxon>
        <taxon>Cucujiformia</taxon>
        <taxon>Chrysomeloidea</taxon>
        <taxon>Cerambycidae</taxon>
        <taxon>Cerambycinae</taxon>
        <taxon>Callichromatini</taxon>
        <taxon>Aromia</taxon>
    </lineage>
</organism>
<name>A0AAV8XZX4_9CUCU</name>
<dbReference type="Proteomes" id="UP001162162">
    <property type="component" value="Unassembled WGS sequence"/>
</dbReference>
<proteinExistence type="predicted"/>
<comment type="caution">
    <text evidence="1">The sequence shown here is derived from an EMBL/GenBank/DDBJ whole genome shotgun (WGS) entry which is preliminary data.</text>
</comment>
<evidence type="ECO:0000313" key="2">
    <source>
        <dbReference type="Proteomes" id="UP001162162"/>
    </source>
</evidence>
<reference evidence="1" key="1">
    <citation type="journal article" date="2023" name="Insect Mol. Biol.">
        <title>Genome sequencing provides insights into the evolution of gene families encoding plant cell wall-degrading enzymes in longhorned beetles.</title>
        <authorList>
            <person name="Shin N.R."/>
            <person name="Okamura Y."/>
            <person name="Kirsch R."/>
            <person name="Pauchet Y."/>
        </authorList>
    </citation>
    <scope>NUCLEOTIDE SEQUENCE</scope>
    <source>
        <strain evidence="1">AMC_N1</strain>
    </source>
</reference>
<keyword evidence="2" id="KW-1185">Reference proteome</keyword>
<accession>A0AAV8XZX4</accession>
<dbReference type="EMBL" id="JAPWTK010000269">
    <property type="protein sequence ID" value="KAJ8944054.1"/>
    <property type="molecule type" value="Genomic_DNA"/>
</dbReference>
<evidence type="ECO:0000313" key="1">
    <source>
        <dbReference type="EMBL" id="KAJ8944054.1"/>
    </source>
</evidence>
<gene>
    <name evidence="1" type="ORF">NQ318_016252</name>
</gene>
<dbReference type="PANTHER" id="PTHR47326">
    <property type="entry name" value="TRANSPOSABLE ELEMENT TC3 TRANSPOSASE-LIKE PROTEIN"/>
    <property type="match status" value="1"/>
</dbReference>
<dbReference type="PANTHER" id="PTHR47326:SF1">
    <property type="entry name" value="HTH PSQ-TYPE DOMAIN-CONTAINING PROTEIN"/>
    <property type="match status" value="1"/>
</dbReference>
<dbReference type="AlphaFoldDB" id="A0AAV8XZX4"/>
<protein>
    <submittedName>
        <fullName evidence="1">Uncharacterized protein</fullName>
    </submittedName>
</protein>